<dbReference type="Gene3D" id="1.10.443.10">
    <property type="entry name" value="Intergrase catalytic core"/>
    <property type="match status" value="1"/>
</dbReference>
<evidence type="ECO:0000313" key="4">
    <source>
        <dbReference type="Proteomes" id="UP000664480"/>
    </source>
</evidence>
<dbReference type="EMBL" id="JAFKCU010000005">
    <property type="protein sequence ID" value="MBN7817281.1"/>
    <property type="molecule type" value="Genomic_DNA"/>
</dbReference>
<dbReference type="Proteomes" id="UP000664480">
    <property type="component" value="Unassembled WGS sequence"/>
</dbReference>
<dbReference type="SUPFAM" id="SSF56349">
    <property type="entry name" value="DNA breaking-rejoining enzymes"/>
    <property type="match status" value="1"/>
</dbReference>
<organism evidence="3 4">
    <name type="scientific">Algoriphagus pacificus</name>
    <dbReference type="NCBI Taxonomy" id="2811234"/>
    <lineage>
        <taxon>Bacteria</taxon>
        <taxon>Pseudomonadati</taxon>
        <taxon>Bacteroidota</taxon>
        <taxon>Cytophagia</taxon>
        <taxon>Cytophagales</taxon>
        <taxon>Cyclobacteriaceae</taxon>
        <taxon>Algoriphagus</taxon>
    </lineage>
</organism>
<feature type="domain" description="Tyr recombinase" evidence="2">
    <location>
        <begin position="1"/>
        <end position="127"/>
    </location>
</feature>
<dbReference type="InterPro" id="IPR013762">
    <property type="entry name" value="Integrase-like_cat_sf"/>
</dbReference>
<evidence type="ECO:0000256" key="1">
    <source>
        <dbReference type="ARBA" id="ARBA00023172"/>
    </source>
</evidence>
<sequence>MNQEEVKAILQSIDCLRRWAELMLIFSAGLRISKAVKLRIRNIHSDEGYIFIIGSKGEKDQKTLLFLFCLELLRQYYKPYKPSYWLFEGQGGWTIFFYKYSGIISNSLFFKIFLSKVIGLRSTVYSQ</sequence>
<reference evidence="3 4" key="1">
    <citation type="submission" date="2021-03" db="EMBL/GenBank/DDBJ databases">
        <title>novel species isolated from a fishpond in China.</title>
        <authorList>
            <person name="Lu H."/>
            <person name="Cai Z."/>
        </authorList>
    </citation>
    <scope>NUCLEOTIDE SEQUENCE [LARGE SCALE GENOMIC DNA]</scope>
    <source>
        <strain evidence="3 4">YJ13C</strain>
    </source>
</reference>
<evidence type="ECO:0000259" key="2">
    <source>
        <dbReference type="PROSITE" id="PS51898"/>
    </source>
</evidence>
<dbReference type="PROSITE" id="PS51898">
    <property type="entry name" value="TYR_RECOMBINASE"/>
    <property type="match status" value="1"/>
</dbReference>
<dbReference type="InterPro" id="IPR002104">
    <property type="entry name" value="Integrase_catalytic"/>
</dbReference>
<dbReference type="Pfam" id="PF00589">
    <property type="entry name" value="Phage_integrase"/>
    <property type="match status" value="1"/>
</dbReference>
<keyword evidence="4" id="KW-1185">Reference proteome</keyword>
<dbReference type="InterPro" id="IPR011010">
    <property type="entry name" value="DNA_brk_join_enz"/>
</dbReference>
<protein>
    <submittedName>
        <fullName evidence="3">Tyrosine-type recombinase/integrase</fullName>
    </submittedName>
</protein>
<gene>
    <name evidence="3" type="ORF">J0A69_17715</name>
</gene>
<keyword evidence="1" id="KW-0233">DNA recombination</keyword>
<name>A0ABS3CJK9_9BACT</name>
<comment type="caution">
    <text evidence="3">The sequence shown here is derived from an EMBL/GenBank/DDBJ whole genome shotgun (WGS) entry which is preliminary data.</text>
</comment>
<dbReference type="RefSeq" id="WP_206587956.1">
    <property type="nucleotide sequence ID" value="NZ_JAFKCU010000005.1"/>
</dbReference>
<evidence type="ECO:0000313" key="3">
    <source>
        <dbReference type="EMBL" id="MBN7817281.1"/>
    </source>
</evidence>
<accession>A0ABS3CJK9</accession>
<proteinExistence type="predicted"/>